<keyword evidence="3" id="KW-1185">Reference proteome</keyword>
<dbReference type="Proteomes" id="UP000604046">
    <property type="component" value="Unassembled WGS sequence"/>
</dbReference>
<keyword evidence="1" id="KW-0472">Membrane</keyword>
<dbReference type="EMBL" id="CAJNDS010002226">
    <property type="protein sequence ID" value="CAE7382271.1"/>
    <property type="molecule type" value="Genomic_DNA"/>
</dbReference>
<dbReference type="InterPro" id="IPR027417">
    <property type="entry name" value="P-loop_NTPase"/>
</dbReference>
<protein>
    <submittedName>
        <fullName evidence="2">Uncharacterized protein</fullName>
    </submittedName>
</protein>
<dbReference type="PANTHER" id="PTHR34726">
    <property type="entry name" value="GBP DOMAIN-CONTAINING PROTEIN"/>
    <property type="match status" value="1"/>
</dbReference>
<evidence type="ECO:0000313" key="3">
    <source>
        <dbReference type="Proteomes" id="UP000604046"/>
    </source>
</evidence>
<dbReference type="Gene3D" id="3.40.50.300">
    <property type="entry name" value="P-loop containing nucleotide triphosphate hydrolases"/>
    <property type="match status" value="1"/>
</dbReference>
<dbReference type="PANTHER" id="PTHR34726:SF3">
    <property type="entry name" value="GUANYLATE-BINDING PROTEIN N-TERMINAL DOMAIN-CONTAINING PROTEIN-RELATED"/>
    <property type="match status" value="1"/>
</dbReference>
<comment type="caution">
    <text evidence="2">The sequence shown here is derived from an EMBL/GenBank/DDBJ whole genome shotgun (WGS) entry which is preliminary data.</text>
</comment>
<feature type="transmembrane region" description="Helical" evidence="1">
    <location>
        <begin position="34"/>
        <end position="50"/>
    </location>
</feature>
<dbReference type="OrthoDB" id="2135133at2759"/>
<gene>
    <name evidence="2" type="ORF">SNAT2548_LOCUS20864</name>
</gene>
<organism evidence="2 3">
    <name type="scientific">Symbiodinium natans</name>
    <dbReference type="NCBI Taxonomy" id="878477"/>
    <lineage>
        <taxon>Eukaryota</taxon>
        <taxon>Sar</taxon>
        <taxon>Alveolata</taxon>
        <taxon>Dinophyceae</taxon>
        <taxon>Suessiales</taxon>
        <taxon>Symbiodiniaceae</taxon>
        <taxon>Symbiodinium</taxon>
    </lineage>
</organism>
<reference evidence="2" key="1">
    <citation type="submission" date="2021-02" db="EMBL/GenBank/DDBJ databases">
        <authorList>
            <person name="Dougan E. K."/>
            <person name="Rhodes N."/>
            <person name="Thang M."/>
            <person name="Chan C."/>
        </authorList>
    </citation>
    <scope>NUCLEOTIDE SEQUENCE</scope>
</reference>
<sequence length="674" mass="75142">MSIRKLPCLCIGLSAIAGLWACHAVWLTSDTWPLALLGLWGLAALALLRVKEWLSSCRKAMLSVFAVVKVIGKWLACLFILLGVAVACVHSIKDLHSSMVWDVMATSVPKWTELKYDDEAVAAFFSNASNLKDWLTSLDLDDDGKLGMAKVAEAVLQTAFLACAAGAAVKCCRRWFGKHGQVTAYDAVLAFDSLAHFLATGEIKYLQFAESQFDALHEDRFRIVAVVGLFDKGKTWLTNKLFRKNLPNGKLCTTKGLSFLWVPERRMLVLDSAGVQGTVSYKSQAVDSILDARTTESLMFDMISRISHHMIFVVNDFTWLEQEYEAMLLRKYLSAHQNKELIVVHNLRMTSRVHEAQELFERQITQCYEGGSSHMGKLLFTAELGDAHLPVHHIGLCQEYTQAGRKFNNTNCDYLMQQLEHRHTLGSKVILTKLLETEFTRLIPKFVLVETAPEVDKAVQELKVEYSDSESQLATRKPEPGEGEYLVRGVMKLVLPRRDAQVTMKKQGVISPLGEIIAHDVSFEPNVNVFDQRVEDGTERHITIECPGVSEEDIEWEELSNGVKVTIQKSKAIDEAVVQPVQPIMQNHGTWFKNFVFDHGDGRFELRGGEDCILEQGVLTIKLHKSSQSRRGKVGRHVADPLPTLLTATAASSISGFEVIPAADKEAAEAGAEI</sequence>
<name>A0A812QCA7_9DINO</name>
<dbReference type="SUPFAM" id="SSF52540">
    <property type="entry name" value="P-loop containing nucleoside triphosphate hydrolases"/>
    <property type="match status" value="1"/>
</dbReference>
<feature type="transmembrane region" description="Helical" evidence="1">
    <location>
        <begin position="62"/>
        <end position="87"/>
    </location>
</feature>
<keyword evidence="1" id="KW-1133">Transmembrane helix</keyword>
<proteinExistence type="predicted"/>
<evidence type="ECO:0000313" key="2">
    <source>
        <dbReference type="EMBL" id="CAE7382271.1"/>
    </source>
</evidence>
<keyword evidence="1" id="KW-0812">Transmembrane</keyword>
<evidence type="ECO:0000256" key="1">
    <source>
        <dbReference type="SAM" id="Phobius"/>
    </source>
</evidence>
<dbReference type="AlphaFoldDB" id="A0A812QCA7"/>
<accession>A0A812QCA7</accession>